<dbReference type="CDD" id="cd00130">
    <property type="entry name" value="PAS"/>
    <property type="match status" value="1"/>
</dbReference>
<accession>A0ABZ0W7C0</accession>
<dbReference type="InterPro" id="IPR003661">
    <property type="entry name" value="HisK_dim/P_dom"/>
</dbReference>
<sequence>MNPGDPQQMNYSDKKSDEVSVREHGQGGEALLLSVLDSSLDIIQAFDAVRDQSGGIIDFIWKVQNKKGLEQNGDVIGKSLLQHNPGVMLSGIFERMVKVVETGIPSEQEQFYYHEQFKDQWFYQALVRQGDGVTMTTRDITAQKKDHLETLAAKRRLEAVINVSAIALAKLVAVRDREGIIIDFIYEWLNDAAIRMGIDKAGKSLLASFPYARISGLFGLMVKASETGAMQQTELHYAAEGYDWWLYYKIVKLDDGVMFSCDNITERKQSEQALQEQARLIQAVTDVMPDMMSVVALPSRDIIYANRDALVTLGFDDERVAISYTERRRLFHPEDLPALEKYYQRFISLTDEEENKVEYRLRKSNGEWVLLSVRGKVFKRDAFGNVSQVLMIGQDITERRNRERQVLELKDQIAQKAKDQLKQSESLLASIFKASPVGLGFFDTRGEAVLLNDEMRRFLPTGMMPSRDKKNVDRWLAFQPDGSRIKPYDYPGTRALKGDPILPFLEMQYLGDDADPIWARVSSIPFLDDKGVVLGFISVITDINELKKTTEELKVSERQLKQLLKQKDDFIGIASHELKTPVTSIKAYGQLVQANLERAGDHKNANLLARLNGQVDRLISLINQLLDLTRVQEGKLQLHTEDTDINELLHERIEEIQPTTSSYFVLHPEPLPLIKVDRERIGQVITNLLSNAIKYSSPDTLITIGSATQANGIRVSVKDQGEGIAEQDQQKVFERFFRTTDGHTHLAPGMGLGLYISAQIIHRHGGHFTLESKKGEGSVFSFFLPFENTGSSIA</sequence>
<dbReference type="GO" id="GO:0016301">
    <property type="term" value="F:kinase activity"/>
    <property type="evidence" value="ECO:0007669"/>
    <property type="project" value="UniProtKB-KW"/>
</dbReference>
<dbReference type="SUPFAM" id="SSF47384">
    <property type="entry name" value="Homodimeric domain of signal transducing histidine kinase"/>
    <property type="match status" value="1"/>
</dbReference>
<dbReference type="RefSeq" id="WP_114792914.1">
    <property type="nucleotide sequence ID" value="NZ_CP139960.1"/>
</dbReference>
<dbReference type="CDD" id="cd00075">
    <property type="entry name" value="HATPase"/>
    <property type="match status" value="1"/>
</dbReference>
<protein>
    <recommendedName>
        <fullName evidence="2">histidine kinase</fullName>
        <ecNumber evidence="2">2.7.13.3</ecNumber>
    </recommendedName>
</protein>
<dbReference type="SUPFAM" id="SSF55874">
    <property type="entry name" value="ATPase domain of HSP90 chaperone/DNA topoisomerase II/histidine kinase"/>
    <property type="match status" value="1"/>
</dbReference>
<evidence type="ECO:0000256" key="1">
    <source>
        <dbReference type="ARBA" id="ARBA00000085"/>
    </source>
</evidence>
<dbReference type="EC" id="2.7.13.3" evidence="2"/>
<keyword evidence="10" id="KW-1185">Reference proteome</keyword>
<dbReference type="InterPro" id="IPR003594">
    <property type="entry name" value="HATPase_dom"/>
</dbReference>
<dbReference type="InterPro" id="IPR013655">
    <property type="entry name" value="PAS_fold_3"/>
</dbReference>
<keyword evidence="5 9" id="KW-0418">Kinase</keyword>
<evidence type="ECO:0000256" key="6">
    <source>
        <dbReference type="SAM" id="MobiDB-lite"/>
    </source>
</evidence>
<feature type="domain" description="PAC" evidence="8">
    <location>
        <begin position="503"/>
        <end position="555"/>
    </location>
</feature>
<keyword evidence="3" id="KW-0597">Phosphoprotein</keyword>
<comment type="catalytic activity">
    <reaction evidence="1">
        <text>ATP + protein L-histidine = ADP + protein N-phospho-L-histidine.</text>
        <dbReference type="EC" id="2.7.13.3"/>
    </reaction>
</comment>
<evidence type="ECO:0000256" key="3">
    <source>
        <dbReference type="ARBA" id="ARBA00022553"/>
    </source>
</evidence>
<dbReference type="InterPro" id="IPR052162">
    <property type="entry name" value="Sensor_kinase/Photoreceptor"/>
</dbReference>
<keyword evidence="4" id="KW-0808">Transferase</keyword>
<dbReference type="PANTHER" id="PTHR43304">
    <property type="entry name" value="PHYTOCHROME-LIKE PROTEIN CPH1"/>
    <property type="match status" value="1"/>
</dbReference>
<dbReference type="Pfam" id="PF00512">
    <property type="entry name" value="HisKA"/>
    <property type="match status" value="1"/>
</dbReference>
<evidence type="ECO:0000256" key="5">
    <source>
        <dbReference type="ARBA" id="ARBA00022777"/>
    </source>
</evidence>
<dbReference type="NCBIfam" id="TIGR00229">
    <property type="entry name" value="sensory_box"/>
    <property type="match status" value="1"/>
</dbReference>
<feature type="domain" description="Histidine kinase" evidence="7">
    <location>
        <begin position="573"/>
        <end position="788"/>
    </location>
</feature>
<dbReference type="SUPFAM" id="SSF55785">
    <property type="entry name" value="PYP-like sensor domain (PAS domain)"/>
    <property type="match status" value="2"/>
</dbReference>
<dbReference type="CDD" id="cd00082">
    <property type="entry name" value="HisKA"/>
    <property type="match status" value="1"/>
</dbReference>
<dbReference type="SMART" id="SM00387">
    <property type="entry name" value="HATPase_c"/>
    <property type="match status" value="1"/>
</dbReference>
<dbReference type="SMART" id="SM00388">
    <property type="entry name" value="HisKA"/>
    <property type="match status" value="1"/>
</dbReference>
<dbReference type="InterPro" id="IPR035965">
    <property type="entry name" value="PAS-like_dom_sf"/>
</dbReference>
<evidence type="ECO:0000256" key="2">
    <source>
        <dbReference type="ARBA" id="ARBA00012438"/>
    </source>
</evidence>
<dbReference type="InterPro" id="IPR000700">
    <property type="entry name" value="PAS-assoc_C"/>
</dbReference>
<dbReference type="SMART" id="SM00086">
    <property type="entry name" value="PAC"/>
    <property type="match status" value="2"/>
</dbReference>
<dbReference type="Proteomes" id="UP001325680">
    <property type="component" value="Chromosome"/>
</dbReference>
<dbReference type="PANTHER" id="PTHR43304:SF1">
    <property type="entry name" value="PAC DOMAIN-CONTAINING PROTEIN"/>
    <property type="match status" value="1"/>
</dbReference>
<feature type="region of interest" description="Disordered" evidence="6">
    <location>
        <begin position="1"/>
        <end position="20"/>
    </location>
</feature>
<gene>
    <name evidence="9" type="ORF">U0035_03280</name>
</gene>
<dbReference type="InterPro" id="IPR036097">
    <property type="entry name" value="HisK_dim/P_sf"/>
</dbReference>
<feature type="domain" description="PAC" evidence="8">
    <location>
        <begin position="355"/>
        <end position="408"/>
    </location>
</feature>
<evidence type="ECO:0000259" key="7">
    <source>
        <dbReference type="PROSITE" id="PS50109"/>
    </source>
</evidence>
<dbReference type="Pfam" id="PF02518">
    <property type="entry name" value="HATPase_c"/>
    <property type="match status" value="1"/>
</dbReference>
<dbReference type="Gene3D" id="3.30.450.20">
    <property type="entry name" value="PAS domain"/>
    <property type="match status" value="4"/>
</dbReference>
<dbReference type="PRINTS" id="PR00344">
    <property type="entry name" value="BCTRLSENSOR"/>
</dbReference>
<dbReference type="InterPro" id="IPR000014">
    <property type="entry name" value="PAS"/>
</dbReference>
<evidence type="ECO:0000313" key="10">
    <source>
        <dbReference type="Proteomes" id="UP001325680"/>
    </source>
</evidence>
<dbReference type="EMBL" id="CP139960">
    <property type="protein sequence ID" value="WQD39170.1"/>
    <property type="molecule type" value="Genomic_DNA"/>
</dbReference>
<evidence type="ECO:0000256" key="4">
    <source>
        <dbReference type="ARBA" id="ARBA00022679"/>
    </source>
</evidence>
<organism evidence="9 10">
    <name type="scientific">Niabella yanshanensis</name>
    <dbReference type="NCBI Taxonomy" id="577386"/>
    <lineage>
        <taxon>Bacteria</taxon>
        <taxon>Pseudomonadati</taxon>
        <taxon>Bacteroidota</taxon>
        <taxon>Chitinophagia</taxon>
        <taxon>Chitinophagales</taxon>
        <taxon>Chitinophagaceae</taxon>
        <taxon>Niabella</taxon>
    </lineage>
</organism>
<evidence type="ECO:0000259" key="8">
    <source>
        <dbReference type="PROSITE" id="PS50113"/>
    </source>
</evidence>
<dbReference type="InterPro" id="IPR004358">
    <property type="entry name" value="Sig_transdc_His_kin-like_C"/>
</dbReference>
<evidence type="ECO:0000313" key="9">
    <source>
        <dbReference type="EMBL" id="WQD39170.1"/>
    </source>
</evidence>
<dbReference type="Pfam" id="PF13426">
    <property type="entry name" value="PAS_9"/>
    <property type="match status" value="1"/>
</dbReference>
<proteinExistence type="predicted"/>
<dbReference type="Gene3D" id="3.30.565.10">
    <property type="entry name" value="Histidine kinase-like ATPase, C-terminal domain"/>
    <property type="match status" value="1"/>
</dbReference>
<name>A0ABZ0W7C0_9BACT</name>
<reference evidence="9 10" key="1">
    <citation type="submission" date="2023-12" db="EMBL/GenBank/DDBJ databases">
        <title>Genome sequencing and assembly of bacterial species from a model synthetic community.</title>
        <authorList>
            <person name="Hogle S.L."/>
        </authorList>
    </citation>
    <scope>NUCLEOTIDE SEQUENCE [LARGE SCALE GENOMIC DNA]</scope>
    <source>
        <strain evidence="9 10">HAMBI_3031</strain>
    </source>
</reference>
<feature type="compositionally biased region" description="Polar residues" evidence="6">
    <location>
        <begin position="1"/>
        <end position="11"/>
    </location>
</feature>
<dbReference type="InterPro" id="IPR005467">
    <property type="entry name" value="His_kinase_dom"/>
</dbReference>
<dbReference type="PROSITE" id="PS50109">
    <property type="entry name" value="HIS_KIN"/>
    <property type="match status" value="1"/>
</dbReference>
<dbReference type="Gene3D" id="1.10.287.130">
    <property type="match status" value="1"/>
</dbReference>
<dbReference type="InterPro" id="IPR036890">
    <property type="entry name" value="HATPase_C_sf"/>
</dbReference>
<dbReference type="PROSITE" id="PS50113">
    <property type="entry name" value="PAC"/>
    <property type="match status" value="2"/>
</dbReference>
<dbReference type="InterPro" id="IPR001610">
    <property type="entry name" value="PAC"/>
</dbReference>
<dbReference type="Pfam" id="PF08447">
    <property type="entry name" value="PAS_3"/>
    <property type="match status" value="1"/>
</dbReference>